<evidence type="ECO:0000256" key="3">
    <source>
        <dbReference type="PROSITE-ProRule" id="PRU00169"/>
    </source>
</evidence>
<organism evidence="7 8">
    <name type="scientific">Paraburkholderia graminis (strain ATCC 700544 / DSM 17151 / LMG 18924 / NCIMB 13744 / C4D1M)</name>
    <dbReference type="NCBI Taxonomy" id="396598"/>
    <lineage>
        <taxon>Bacteria</taxon>
        <taxon>Pseudomonadati</taxon>
        <taxon>Pseudomonadota</taxon>
        <taxon>Betaproteobacteria</taxon>
        <taxon>Burkholderiales</taxon>
        <taxon>Burkholderiaceae</taxon>
        <taxon>Paraburkholderia</taxon>
    </lineage>
</organism>
<feature type="modified residue" description="4-aspartylphosphate" evidence="3">
    <location>
        <position position="654"/>
    </location>
</feature>
<dbReference type="PROSITE" id="PS50110">
    <property type="entry name" value="RESPONSE_REGULATORY"/>
    <property type="match status" value="1"/>
</dbReference>
<proteinExistence type="predicted"/>
<dbReference type="InterPro" id="IPR054327">
    <property type="entry name" value="His-kinase-like_sensor"/>
</dbReference>
<dbReference type="SUPFAM" id="SSF52172">
    <property type="entry name" value="CheY-like"/>
    <property type="match status" value="1"/>
</dbReference>
<dbReference type="SMART" id="SM00387">
    <property type="entry name" value="HATPase_c"/>
    <property type="match status" value="1"/>
</dbReference>
<dbReference type="GO" id="GO:0004673">
    <property type="term" value="F:protein histidine kinase activity"/>
    <property type="evidence" value="ECO:0007669"/>
    <property type="project" value="UniProtKB-EC"/>
</dbReference>
<keyword evidence="3" id="KW-0597">Phosphoprotein</keyword>
<dbReference type="InterPro" id="IPR011006">
    <property type="entry name" value="CheY-like_superfamily"/>
</dbReference>
<keyword evidence="8" id="KW-1185">Reference proteome</keyword>
<dbReference type="InterPro" id="IPR036890">
    <property type="entry name" value="HATPase_C_sf"/>
</dbReference>
<dbReference type="InterPro" id="IPR004358">
    <property type="entry name" value="Sig_transdc_His_kin-like_C"/>
</dbReference>
<evidence type="ECO:0000259" key="5">
    <source>
        <dbReference type="PROSITE" id="PS50109"/>
    </source>
</evidence>
<dbReference type="OrthoDB" id="5389366at2"/>
<feature type="domain" description="Histidine kinase" evidence="5">
    <location>
        <begin position="364"/>
        <end position="581"/>
    </location>
</feature>
<reference evidence="7 8" key="1">
    <citation type="submission" date="2008-03" db="EMBL/GenBank/DDBJ databases">
        <title>Sequencing of the draft genome and assembly of Burkholderia graminis C4D1M.</title>
        <authorList>
            <consortium name="US DOE Joint Genome Institute (JGI-PGF)"/>
            <person name="Copeland A."/>
            <person name="Lucas S."/>
            <person name="Lapidus A."/>
            <person name="Glavina del Rio T."/>
            <person name="Dalin E."/>
            <person name="Tice H."/>
            <person name="Bruce D."/>
            <person name="Goodwin L."/>
            <person name="Pitluck S."/>
            <person name="Larimer F."/>
            <person name="Land M.L."/>
            <person name="Hauser L."/>
            <person name="Tiedje J."/>
            <person name="Richardson P."/>
        </authorList>
    </citation>
    <scope>NUCLEOTIDE SEQUENCE [LARGE SCALE GENOMIC DNA]</scope>
    <source>
        <strain evidence="8">ATCC 700544 / DSM 17151 / LMG 18924 / NCIMB 13744 / C4D1M</strain>
    </source>
</reference>
<protein>
    <recommendedName>
        <fullName evidence="2">histidine kinase</fullName>
        <ecNumber evidence="2">2.7.13.3</ecNumber>
    </recommendedName>
</protein>
<gene>
    <name evidence="7" type="ORF">BgramDRAFT_0307</name>
</gene>
<evidence type="ECO:0000256" key="2">
    <source>
        <dbReference type="ARBA" id="ARBA00012438"/>
    </source>
</evidence>
<dbReference type="InterPro" id="IPR003594">
    <property type="entry name" value="HATPase_dom"/>
</dbReference>
<comment type="catalytic activity">
    <reaction evidence="1">
        <text>ATP + protein L-histidine = ADP + protein N-phospho-L-histidine.</text>
        <dbReference type="EC" id="2.7.13.3"/>
    </reaction>
</comment>
<dbReference type="Gene3D" id="3.30.450.20">
    <property type="entry name" value="PAS domain"/>
    <property type="match status" value="2"/>
</dbReference>
<dbReference type="RefSeq" id="WP_006046856.1">
    <property type="nucleotide sequence ID" value="NZ_ABLD01000001.1"/>
</dbReference>
<evidence type="ECO:0000313" key="7">
    <source>
        <dbReference type="EMBL" id="EDT12927.1"/>
    </source>
</evidence>
<dbReference type="EC" id="2.7.13.3" evidence="2"/>
<keyword evidence="4" id="KW-0472">Membrane</keyword>
<sequence>MAVDQSSEPDVPIPARNFEVTRRVLAVVLFLSVLVPLGCVAGYGYFDYQRRITDSSDIVDRLTRVAQEHALKIADMNHEIETRIVELLDTDNDDEVRRHEGPVHSRLSTIAADYPQLAAISVFGTHGDLLASSRFFPVPPISIAGREDFRGALASAPAPYFSRPLSGKVMQSDIFTTNMARVGKDGVLLGVVSIALKRQYFSEFYADLTNSNPALLVGLYRQDGTILARLPDVGTLSNPAPDTPFTIALGQAVKVGRVNMVSTVDGVERILSFRRVGRYPLYVASGYSTAAIHEQWRKHFMVVAMFTLVPCIALWSLIVFSHRQLRTEEAAWNHWKAEWVRRASAEASSRQLRRMGALGNLVARVAHDFNNLLMVVAANMELATRKNYTNVEKEVTAVKRATIGAEELARRLMSVARKQPLKHEVVDLATWFGSASDIIGTALTEKIQMTLDVAPGTGLVKVDATELESAILNIAVNARDAMPDGGRFSIRCSNIHLREVETRLPAGEYVLIALSDDGHGMPPAVREHAFEPLFTTKALGAGTGLGLAQVLATCEQSGGTAMIESEPGRGTTLKLFLPPYIGTEGVVQPASPKQAAAAAPTPQHVFVVEDNPEVAAGLCAVLEMLGCTVRHAMTADEALEVLIQGAAFDFVLSDVHLPGKMSGIDFAEHVRSRWPAQKIALMTGYADELERAKLGGVIVLAKPFNIDELTLLMSDSVAFAQP</sequence>
<evidence type="ECO:0000256" key="1">
    <source>
        <dbReference type="ARBA" id="ARBA00000085"/>
    </source>
</evidence>
<dbReference type="SUPFAM" id="SSF55874">
    <property type="entry name" value="ATPase domain of HSP90 chaperone/DNA topoisomerase II/histidine kinase"/>
    <property type="match status" value="1"/>
</dbReference>
<dbReference type="PROSITE" id="PS50109">
    <property type="entry name" value="HIS_KIN"/>
    <property type="match status" value="1"/>
</dbReference>
<keyword evidence="4" id="KW-1133">Transmembrane helix</keyword>
<dbReference type="Pfam" id="PF02518">
    <property type="entry name" value="HATPase_c"/>
    <property type="match status" value="1"/>
</dbReference>
<evidence type="ECO:0000313" key="8">
    <source>
        <dbReference type="Proteomes" id="UP000005045"/>
    </source>
</evidence>
<keyword evidence="7" id="KW-0418">Kinase</keyword>
<dbReference type="PRINTS" id="PR00344">
    <property type="entry name" value="BCTRLSENSOR"/>
</dbReference>
<dbReference type="CDD" id="cd12914">
    <property type="entry name" value="PDC1_DGC_like"/>
    <property type="match status" value="1"/>
</dbReference>
<dbReference type="Gene3D" id="3.40.50.2300">
    <property type="match status" value="1"/>
</dbReference>
<name>B1FTI1_PARG4</name>
<dbReference type="Pfam" id="PF22588">
    <property type="entry name" value="dCache_1_like"/>
    <property type="match status" value="1"/>
</dbReference>
<dbReference type="SMART" id="SM00448">
    <property type="entry name" value="REC"/>
    <property type="match status" value="1"/>
</dbReference>
<dbReference type="CDD" id="cd12915">
    <property type="entry name" value="PDC2_DGC_like"/>
    <property type="match status" value="1"/>
</dbReference>
<dbReference type="EMBL" id="ABLD01000001">
    <property type="protein sequence ID" value="EDT12927.1"/>
    <property type="molecule type" value="Genomic_DNA"/>
</dbReference>
<dbReference type="AlphaFoldDB" id="B1FTI1"/>
<feature type="transmembrane region" description="Helical" evidence="4">
    <location>
        <begin position="300"/>
        <end position="320"/>
    </location>
</feature>
<dbReference type="InterPro" id="IPR001789">
    <property type="entry name" value="Sig_transdc_resp-reg_receiver"/>
</dbReference>
<dbReference type="PANTHER" id="PTHR43065:SF49">
    <property type="entry name" value="HISTIDINE KINASE"/>
    <property type="match status" value="1"/>
</dbReference>
<feature type="transmembrane region" description="Helical" evidence="4">
    <location>
        <begin position="24"/>
        <end position="46"/>
    </location>
</feature>
<dbReference type="Proteomes" id="UP000005045">
    <property type="component" value="Unassembled WGS sequence"/>
</dbReference>
<dbReference type="PANTHER" id="PTHR43065">
    <property type="entry name" value="SENSOR HISTIDINE KINASE"/>
    <property type="match status" value="1"/>
</dbReference>
<evidence type="ECO:0000259" key="6">
    <source>
        <dbReference type="PROSITE" id="PS50110"/>
    </source>
</evidence>
<accession>B1FTI1</accession>
<comment type="caution">
    <text evidence="7">The sequence shown here is derived from an EMBL/GenBank/DDBJ whole genome shotgun (WGS) entry which is preliminary data.</text>
</comment>
<keyword evidence="4" id="KW-0812">Transmembrane</keyword>
<dbReference type="GO" id="GO:0000160">
    <property type="term" value="P:phosphorelay signal transduction system"/>
    <property type="evidence" value="ECO:0007669"/>
    <property type="project" value="InterPro"/>
</dbReference>
<dbReference type="InterPro" id="IPR005467">
    <property type="entry name" value="His_kinase_dom"/>
</dbReference>
<feature type="domain" description="Response regulatory" evidence="6">
    <location>
        <begin position="604"/>
        <end position="717"/>
    </location>
</feature>
<dbReference type="Gene3D" id="3.30.565.10">
    <property type="entry name" value="Histidine kinase-like ATPase, C-terminal domain"/>
    <property type="match status" value="1"/>
</dbReference>
<evidence type="ECO:0000256" key="4">
    <source>
        <dbReference type="SAM" id="Phobius"/>
    </source>
</evidence>
<keyword evidence="7" id="KW-0808">Transferase</keyword>
<dbReference type="Gene3D" id="1.10.287.130">
    <property type="match status" value="1"/>
</dbReference>
<dbReference type="Pfam" id="PF00072">
    <property type="entry name" value="Response_reg"/>
    <property type="match status" value="1"/>
</dbReference>